<comment type="similarity">
    <text evidence="2 8">Belongs to the short-chain dehydrogenases/reductases (SDR) family. FabI subfamily.</text>
</comment>
<keyword evidence="8 11" id="KW-0520">NAD</keyword>
<dbReference type="PIRSF" id="PIRSF000094">
    <property type="entry name" value="Enoyl-ACP_rdct"/>
    <property type="match status" value="1"/>
</dbReference>
<feature type="active site" description="Proton acceptor" evidence="9">
    <location>
        <position position="163"/>
    </location>
</feature>
<evidence type="ECO:0000313" key="12">
    <source>
        <dbReference type="EMBL" id="MET3605594.1"/>
    </source>
</evidence>
<evidence type="ECO:0000313" key="14">
    <source>
        <dbReference type="Proteomes" id="UP000323522"/>
    </source>
</evidence>
<dbReference type="OrthoDB" id="9803628at2"/>
<dbReference type="AlphaFoldDB" id="A0A5C1PZI9"/>
<evidence type="ECO:0000256" key="8">
    <source>
        <dbReference type="PIRNR" id="PIRNR000094"/>
    </source>
</evidence>
<feature type="binding site" evidence="11">
    <location>
        <position position="180"/>
    </location>
    <ligand>
        <name>NAD(+)</name>
        <dbReference type="ChEBI" id="CHEBI:57540"/>
    </ligand>
</feature>
<evidence type="ECO:0000256" key="10">
    <source>
        <dbReference type="PIRSR" id="PIRSR000094-2"/>
    </source>
</evidence>
<dbReference type="EMBL" id="CP035708">
    <property type="protein sequence ID" value="QEM99793.1"/>
    <property type="molecule type" value="Genomic_DNA"/>
</dbReference>
<dbReference type="EMBL" id="JBEPLS010000019">
    <property type="protein sequence ID" value="MET3605594.1"/>
    <property type="molecule type" value="Genomic_DNA"/>
</dbReference>
<dbReference type="Proteomes" id="UP000323522">
    <property type="component" value="Chromosome"/>
</dbReference>
<dbReference type="GO" id="GO:0006633">
    <property type="term" value="P:fatty acid biosynthetic process"/>
    <property type="evidence" value="ECO:0007669"/>
    <property type="project" value="UniProtKB-UniPathway"/>
</dbReference>
<feature type="active site" description="Proton acceptor" evidence="9">
    <location>
        <position position="173"/>
    </location>
</feature>
<comment type="pathway">
    <text evidence="1">Lipid metabolism; fatty acid biosynthesis.</text>
</comment>
<keyword evidence="4" id="KW-0276">Fatty acid metabolism</keyword>
<dbReference type="NCBIfam" id="NF005717">
    <property type="entry name" value="PRK07533.1"/>
    <property type="match status" value="1"/>
</dbReference>
<dbReference type="PANTHER" id="PTHR43159">
    <property type="entry name" value="ENOYL-[ACYL-CARRIER-PROTEIN] REDUCTASE"/>
    <property type="match status" value="1"/>
</dbReference>
<gene>
    <name evidence="13" type="primary">fabI</name>
    <name evidence="12" type="ORF">ABIC99_003424</name>
    <name evidence="13" type="ORF">EWH46_02725</name>
</gene>
<dbReference type="RefSeq" id="WP_149502553.1">
    <property type="nucleotide sequence ID" value="NZ_CP035708.1"/>
</dbReference>
<evidence type="ECO:0000256" key="6">
    <source>
        <dbReference type="ARBA" id="ARBA00023098"/>
    </source>
</evidence>
<name>A0A5C1PZI9_9BURK</name>
<dbReference type="KEGG" id="snn:EWH46_02725"/>
<evidence type="ECO:0000256" key="11">
    <source>
        <dbReference type="PIRSR" id="PIRSR000094-3"/>
    </source>
</evidence>
<feature type="binding site" evidence="11">
    <location>
        <position position="110"/>
    </location>
    <ligand>
        <name>NAD(+)</name>
        <dbReference type="ChEBI" id="CHEBI:57540"/>
    </ligand>
</feature>
<comment type="catalytic activity">
    <reaction evidence="8">
        <text>a 2,3-saturated acyl-[ACP] + NAD(+) = a (2E)-enoyl-[ACP] + NADH + H(+)</text>
        <dbReference type="Rhea" id="RHEA:10240"/>
        <dbReference type="Rhea" id="RHEA-COMP:9925"/>
        <dbReference type="Rhea" id="RHEA-COMP:9926"/>
        <dbReference type="ChEBI" id="CHEBI:15378"/>
        <dbReference type="ChEBI" id="CHEBI:57540"/>
        <dbReference type="ChEBI" id="CHEBI:57945"/>
        <dbReference type="ChEBI" id="CHEBI:78784"/>
        <dbReference type="ChEBI" id="CHEBI:78785"/>
        <dbReference type="EC" id="1.3.1.9"/>
    </reaction>
</comment>
<evidence type="ECO:0000256" key="2">
    <source>
        <dbReference type="ARBA" id="ARBA00009233"/>
    </source>
</evidence>
<evidence type="ECO:0000313" key="13">
    <source>
        <dbReference type="EMBL" id="QEM99793.1"/>
    </source>
</evidence>
<dbReference type="InterPro" id="IPR002347">
    <property type="entry name" value="SDR_fam"/>
</dbReference>
<dbReference type="Pfam" id="PF13561">
    <property type="entry name" value="adh_short_C2"/>
    <property type="match status" value="1"/>
</dbReference>
<feature type="binding site" evidence="11">
    <location>
        <begin position="38"/>
        <end position="39"/>
    </location>
    <ligand>
        <name>NAD(+)</name>
        <dbReference type="ChEBI" id="CHEBI:57540"/>
    </ligand>
</feature>
<keyword evidence="15" id="KW-1185">Reference proteome</keyword>
<keyword evidence="7 8" id="KW-0275">Fatty acid biosynthesis</keyword>
<protein>
    <recommendedName>
        <fullName evidence="8">Enoyl-[acyl-carrier-protein] reductase [NADH]</fullName>
        <ecNumber evidence="8">1.3.1.9</ecNumber>
    </recommendedName>
</protein>
<feature type="binding site" evidence="11">
    <location>
        <position position="32"/>
    </location>
    <ligand>
        <name>NAD(+)</name>
        <dbReference type="ChEBI" id="CHEBI:57540"/>
    </ligand>
</feature>
<dbReference type="Gene3D" id="3.40.50.720">
    <property type="entry name" value="NAD(P)-binding Rossmann-like Domain"/>
    <property type="match status" value="1"/>
</dbReference>
<dbReference type="InterPro" id="IPR036291">
    <property type="entry name" value="NAD(P)-bd_dom_sf"/>
</dbReference>
<evidence type="ECO:0000313" key="15">
    <source>
        <dbReference type="Proteomes" id="UP001549111"/>
    </source>
</evidence>
<evidence type="ECO:0000256" key="3">
    <source>
        <dbReference type="ARBA" id="ARBA00022516"/>
    </source>
</evidence>
<evidence type="ECO:0000256" key="5">
    <source>
        <dbReference type="ARBA" id="ARBA00023002"/>
    </source>
</evidence>
<dbReference type="InterPro" id="IPR014358">
    <property type="entry name" value="Enoyl-ACP_Rdtase_NADH"/>
</dbReference>
<reference evidence="12 15" key="2">
    <citation type="submission" date="2024-06" db="EMBL/GenBank/DDBJ databases">
        <title>Genomic Encyclopedia of Type Strains, Phase IV (KMG-IV): sequencing the most valuable type-strain genomes for metagenomic binning, comparative biology and taxonomic classification.</title>
        <authorList>
            <person name="Goeker M."/>
        </authorList>
    </citation>
    <scope>NUCLEOTIDE SEQUENCE [LARGE SCALE GENOMIC DNA]</scope>
    <source>
        <strain evidence="12 15">D-501</strain>
    </source>
</reference>
<reference evidence="13 14" key="1">
    <citation type="submission" date="2019-02" db="EMBL/GenBank/DDBJ databases">
        <title>Complete Genome Sequence and Methylome Analysis of Sphaerotilus natans subsp. sulfidivorans D-507.</title>
        <authorList>
            <person name="Fomenkov A."/>
            <person name="Gridneva E."/>
            <person name="Smolyakov D."/>
            <person name="Dubinina G."/>
            <person name="Vincze T."/>
            <person name="Grabovich M."/>
            <person name="Roberts R.J."/>
        </authorList>
    </citation>
    <scope>NUCLEOTIDE SEQUENCE [LARGE SCALE GENOMIC DNA]</scope>
    <source>
        <strain evidence="13 14">D-507</strain>
    </source>
</reference>
<evidence type="ECO:0000256" key="9">
    <source>
        <dbReference type="PIRSR" id="PIRSR000094-1"/>
    </source>
</evidence>
<dbReference type="Proteomes" id="UP001549111">
    <property type="component" value="Unassembled WGS sequence"/>
</dbReference>
<dbReference type="SUPFAM" id="SSF51735">
    <property type="entry name" value="NAD(P)-binding Rossmann-fold domains"/>
    <property type="match status" value="1"/>
</dbReference>
<sequence length="272" mass="28247">MNPSSTPDSAPLPTAPSASPLPLAGRRGLILGVANEHSIAWGCAQVARAQGASLVLSCLNEKARPFVQPLADAVRAPLFDCNVETEGDLERLVQAAADHLGGLDFVIHSIAWAPLAELRGRVIDSSAAGFARAMTVSCHSFAALARACEPHLSDDAALMTMSYLGADEAIPHYGLMGPVKAALESLVRYLAAELGPQGVRVHAISPGPMPTRAASGLQDFDALMATARAESPLRRLVTLEEVGALAAFLAGPGGRGMSGQTLFVDAGFHVVR</sequence>
<proteinExistence type="inferred from homology"/>
<organism evidence="13 14">
    <name type="scientific">Sphaerotilus sulfidivorans</name>
    <dbReference type="NCBI Taxonomy" id="639200"/>
    <lineage>
        <taxon>Bacteria</taxon>
        <taxon>Pseudomonadati</taxon>
        <taxon>Pseudomonadota</taxon>
        <taxon>Betaproteobacteria</taxon>
        <taxon>Burkholderiales</taxon>
        <taxon>Sphaerotilaceae</taxon>
        <taxon>Sphaerotilus</taxon>
    </lineage>
</organism>
<evidence type="ECO:0000256" key="4">
    <source>
        <dbReference type="ARBA" id="ARBA00022832"/>
    </source>
</evidence>
<evidence type="ECO:0000256" key="7">
    <source>
        <dbReference type="ARBA" id="ARBA00023160"/>
    </source>
</evidence>
<accession>A0A5C1PZI9</accession>
<keyword evidence="6" id="KW-0443">Lipid metabolism</keyword>
<keyword evidence="3 8" id="KW-0444">Lipid biosynthesis</keyword>
<dbReference type="PRINTS" id="PR00081">
    <property type="entry name" value="GDHRDH"/>
</dbReference>
<dbReference type="PANTHER" id="PTHR43159:SF2">
    <property type="entry name" value="ENOYL-[ACYL-CARRIER-PROTEIN] REDUCTASE [NADH], CHLOROPLASTIC"/>
    <property type="match status" value="1"/>
</dbReference>
<evidence type="ECO:0000256" key="1">
    <source>
        <dbReference type="ARBA" id="ARBA00005194"/>
    </source>
</evidence>
<dbReference type="EC" id="1.3.1.9" evidence="8"/>
<feature type="binding site" evidence="10">
    <location>
        <position position="113"/>
    </location>
    <ligand>
        <name>substrate</name>
    </ligand>
</feature>
<keyword evidence="5 8" id="KW-0560">Oxidoreductase</keyword>
<dbReference type="GO" id="GO:0004318">
    <property type="term" value="F:enoyl-[acyl-carrier-protein] reductase (NADH) activity"/>
    <property type="evidence" value="ECO:0007669"/>
    <property type="project" value="UniProtKB-EC"/>
</dbReference>
<dbReference type="UniPathway" id="UPA00094"/>